<name>A0A7G9RYM4_9FIRM</name>
<dbReference type="PANTHER" id="PTHR33434">
    <property type="entry name" value="DEGV DOMAIN-CONTAINING PROTEIN DR_1986-RELATED"/>
    <property type="match status" value="1"/>
</dbReference>
<evidence type="ECO:0000313" key="3">
    <source>
        <dbReference type="EMBL" id="QNN60699.1"/>
    </source>
</evidence>
<organism evidence="3 4">
    <name type="scientific">Erysipelothrix inopinata</name>
    <dbReference type="NCBI Taxonomy" id="225084"/>
    <lineage>
        <taxon>Bacteria</taxon>
        <taxon>Bacillati</taxon>
        <taxon>Bacillota</taxon>
        <taxon>Erysipelotrichia</taxon>
        <taxon>Erysipelotrichales</taxon>
        <taxon>Erysipelotrichaceae</taxon>
        <taxon>Erysipelothrix</taxon>
    </lineage>
</organism>
<reference evidence="3 4" key="1">
    <citation type="submission" date="2020-08" db="EMBL/GenBank/DDBJ databases">
        <title>Genome sequence of Erysipelothrix inopinata DSM 15511T.</title>
        <authorList>
            <person name="Hyun D.-W."/>
            <person name="Bae J.-W."/>
        </authorList>
    </citation>
    <scope>NUCLEOTIDE SEQUENCE [LARGE SCALE GENOMIC DNA]</scope>
    <source>
        <strain evidence="3 4">DSM 15511</strain>
    </source>
</reference>
<dbReference type="AlphaFoldDB" id="A0A7G9RYM4"/>
<evidence type="ECO:0000256" key="2">
    <source>
        <dbReference type="ARBA" id="ARBA00023121"/>
    </source>
</evidence>
<dbReference type="Proteomes" id="UP000515928">
    <property type="component" value="Chromosome"/>
</dbReference>
<gene>
    <name evidence="3" type="ORF">H9L01_10095</name>
</gene>
<comment type="function">
    <text evidence="1">May bind long-chain fatty acids, such as palmitate, and may play a role in lipid transport or fatty acid metabolism.</text>
</comment>
<dbReference type="EMBL" id="CP060715">
    <property type="protein sequence ID" value="QNN60699.1"/>
    <property type="molecule type" value="Genomic_DNA"/>
</dbReference>
<keyword evidence="4" id="KW-1185">Reference proteome</keyword>
<dbReference type="RefSeq" id="WP_187533822.1">
    <property type="nucleotide sequence ID" value="NZ_CBCSHU010000024.1"/>
</dbReference>
<sequence>MSEKIAIVVDSGSDVNKKFKDQYNIKSLPLRINIEGKEYIDGVDIEMAEVLRRLEETKVTTSLPSGQDIVDALEALKNEGYTHVIVVTISSGLSGTYNAIRNISNDIDGLTVSVFDTKNISLGSGHLAIRAAQNVEKGMSFDDVVNDLHASINQSKVFFTVGSLDYLIRGGRIGHVAGTVANILNIKPIISCNEEGIYHTVDKVRGERRVIKKMIEACVSFAENASTSKIELLTANPETNYDELKISLKEAIPSLTEIGITVISPALAIHTGPEVLGISIIID</sequence>
<dbReference type="SUPFAM" id="SSF82549">
    <property type="entry name" value="DAK1/DegV-like"/>
    <property type="match status" value="1"/>
</dbReference>
<dbReference type="PROSITE" id="PS51482">
    <property type="entry name" value="DEGV"/>
    <property type="match status" value="1"/>
</dbReference>
<dbReference type="InterPro" id="IPR050270">
    <property type="entry name" value="DegV_domain_contain"/>
</dbReference>
<dbReference type="InterPro" id="IPR003797">
    <property type="entry name" value="DegV"/>
</dbReference>
<proteinExistence type="predicted"/>
<dbReference type="Gene3D" id="3.30.1180.10">
    <property type="match status" value="1"/>
</dbReference>
<dbReference type="KEGG" id="eio:H9L01_10095"/>
<dbReference type="NCBIfam" id="TIGR00762">
    <property type="entry name" value="DegV"/>
    <property type="match status" value="1"/>
</dbReference>
<protein>
    <submittedName>
        <fullName evidence="3">DegV family protein</fullName>
    </submittedName>
</protein>
<evidence type="ECO:0000256" key="1">
    <source>
        <dbReference type="ARBA" id="ARBA00003238"/>
    </source>
</evidence>
<accession>A0A7G9RYM4</accession>
<dbReference type="Pfam" id="PF02645">
    <property type="entry name" value="DegV"/>
    <property type="match status" value="1"/>
</dbReference>
<dbReference type="GO" id="GO:0008289">
    <property type="term" value="F:lipid binding"/>
    <property type="evidence" value="ECO:0007669"/>
    <property type="project" value="UniProtKB-KW"/>
</dbReference>
<keyword evidence="2" id="KW-0446">Lipid-binding</keyword>
<dbReference type="PANTHER" id="PTHR33434:SF3">
    <property type="entry name" value="DEGV DOMAIN-CONTAINING PROTEIN YITS"/>
    <property type="match status" value="1"/>
</dbReference>
<evidence type="ECO:0000313" key="4">
    <source>
        <dbReference type="Proteomes" id="UP000515928"/>
    </source>
</evidence>
<dbReference type="InterPro" id="IPR043168">
    <property type="entry name" value="DegV_C"/>
</dbReference>
<dbReference type="Gene3D" id="3.40.50.10170">
    <property type="match status" value="1"/>
</dbReference>